<name>A0ABT6UXC5_9GAMM</name>
<protein>
    <submittedName>
        <fullName evidence="1">Uncharacterized protein</fullName>
    </submittedName>
</protein>
<dbReference type="Proteomes" id="UP001225957">
    <property type="component" value="Unassembled WGS sequence"/>
</dbReference>
<dbReference type="RefSeq" id="WP_282734597.1">
    <property type="nucleotide sequence ID" value="NZ_JASCQP010000018.1"/>
</dbReference>
<accession>A0ABT6UXC5</accession>
<dbReference type="EMBL" id="JASCQP010000018">
    <property type="protein sequence ID" value="MDI5890622.1"/>
    <property type="molecule type" value="Genomic_DNA"/>
</dbReference>
<gene>
    <name evidence="1" type="ORF">QLQ83_05910</name>
</gene>
<organism evidence="1 2">
    <name type="scientific">Halomonas rhizosphaerae</name>
    <dbReference type="NCBI Taxonomy" id="3043296"/>
    <lineage>
        <taxon>Bacteria</taxon>
        <taxon>Pseudomonadati</taxon>
        <taxon>Pseudomonadota</taxon>
        <taxon>Gammaproteobacteria</taxon>
        <taxon>Oceanospirillales</taxon>
        <taxon>Halomonadaceae</taxon>
        <taxon>Halomonas</taxon>
    </lineage>
</organism>
<sequence>MAMEALATTRAVTMTRDQWQRVASPWRVVEAAATEEAARDAAVIRIIDTMLELQLIRRHDSVGYQPFSVTGNVPMPGSGRNIDQAMLAAERYRPESEWHSACAWLLDQLPKRQAAAMMMQAARVRPDKLGSSMWAVTASQMVERQGALLRDLGMAGYVPQPFDSVRAMQECAARARGKLREWLADESITPHVDSVRG</sequence>
<keyword evidence="2" id="KW-1185">Reference proteome</keyword>
<reference evidence="1 2" key="1">
    <citation type="submission" date="2023-04" db="EMBL/GenBank/DDBJ databases">
        <title>Halomonas strains isolated from rhizosphere soil.</title>
        <authorList>
            <person name="Xu L."/>
            <person name="Sun J.-Q."/>
        </authorList>
    </citation>
    <scope>NUCLEOTIDE SEQUENCE [LARGE SCALE GENOMIC DNA]</scope>
    <source>
        <strain evidence="1 2">LR5S20</strain>
    </source>
</reference>
<evidence type="ECO:0000313" key="2">
    <source>
        <dbReference type="Proteomes" id="UP001225957"/>
    </source>
</evidence>
<proteinExistence type="predicted"/>
<comment type="caution">
    <text evidence="1">The sequence shown here is derived from an EMBL/GenBank/DDBJ whole genome shotgun (WGS) entry which is preliminary data.</text>
</comment>
<evidence type="ECO:0000313" key="1">
    <source>
        <dbReference type="EMBL" id="MDI5890622.1"/>
    </source>
</evidence>